<keyword evidence="4" id="KW-1185">Reference proteome</keyword>
<keyword evidence="2" id="KW-0812">Transmembrane</keyword>
<evidence type="ECO:0000313" key="4">
    <source>
        <dbReference type="Proteomes" id="UP001341281"/>
    </source>
</evidence>
<dbReference type="AlphaFoldDB" id="A0AAQ3WRY1"/>
<dbReference type="EMBL" id="CP144748">
    <property type="protein sequence ID" value="WVZ71261.1"/>
    <property type="molecule type" value="Genomic_DNA"/>
</dbReference>
<name>A0AAQ3WRY1_PASNO</name>
<proteinExistence type="predicted"/>
<evidence type="ECO:0000256" key="2">
    <source>
        <dbReference type="SAM" id="Phobius"/>
    </source>
</evidence>
<dbReference type="Proteomes" id="UP001341281">
    <property type="component" value="Chromosome 04"/>
</dbReference>
<feature type="region of interest" description="Disordered" evidence="1">
    <location>
        <begin position="197"/>
        <end position="220"/>
    </location>
</feature>
<accession>A0AAQ3WRY1</accession>
<organism evidence="3 4">
    <name type="scientific">Paspalum notatum var. saurae</name>
    <dbReference type="NCBI Taxonomy" id="547442"/>
    <lineage>
        <taxon>Eukaryota</taxon>
        <taxon>Viridiplantae</taxon>
        <taxon>Streptophyta</taxon>
        <taxon>Embryophyta</taxon>
        <taxon>Tracheophyta</taxon>
        <taxon>Spermatophyta</taxon>
        <taxon>Magnoliopsida</taxon>
        <taxon>Liliopsida</taxon>
        <taxon>Poales</taxon>
        <taxon>Poaceae</taxon>
        <taxon>PACMAD clade</taxon>
        <taxon>Panicoideae</taxon>
        <taxon>Andropogonodae</taxon>
        <taxon>Paspaleae</taxon>
        <taxon>Paspalinae</taxon>
        <taxon>Paspalum</taxon>
    </lineage>
</organism>
<feature type="transmembrane region" description="Helical" evidence="2">
    <location>
        <begin position="142"/>
        <end position="162"/>
    </location>
</feature>
<gene>
    <name evidence="3" type="ORF">U9M48_019869</name>
</gene>
<reference evidence="3 4" key="1">
    <citation type="submission" date="2024-02" db="EMBL/GenBank/DDBJ databases">
        <title>High-quality chromosome-scale genome assembly of Pensacola bahiagrass (Paspalum notatum Flugge var. saurae).</title>
        <authorList>
            <person name="Vega J.M."/>
            <person name="Podio M."/>
            <person name="Orjuela J."/>
            <person name="Siena L.A."/>
            <person name="Pessino S.C."/>
            <person name="Combes M.C."/>
            <person name="Mariac C."/>
            <person name="Albertini E."/>
            <person name="Pupilli F."/>
            <person name="Ortiz J.P.A."/>
            <person name="Leblanc O."/>
        </authorList>
    </citation>
    <scope>NUCLEOTIDE SEQUENCE [LARGE SCALE GENOMIC DNA]</scope>
    <source>
        <strain evidence="3">R1</strain>
        <tissue evidence="3">Leaf</tissue>
    </source>
</reference>
<feature type="transmembrane region" description="Helical" evidence="2">
    <location>
        <begin position="13"/>
        <end position="34"/>
    </location>
</feature>
<keyword evidence="2" id="KW-0472">Membrane</keyword>
<feature type="transmembrane region" description="Helical" evidence="2">
    <location>
        <begin position="46"/>
        <end position="67"/>
    </location>
</feature>
<evidence type="ECO:0000313" key="3">
    <source>
        <dbReference type="EMBL" id="WVZ71261.1"/>
    </source>
</evidence>
<evidence type="ECO:0000256" key="1">
    <source>
        <dbReference type="SAM" id="MobiDB-lite"/>
    </source>
</evidence>
<sequence length="220" mass="23329">MAILGVALSSKDLVNGGIIASAVLSVLLVALSTYGRRHCLHRALRFIAWGTSLLFLPLTSFIISSLLNTAEMKGCDGSMPTPRSCKPDVQDMWTVLLWTVLVLTIKCSADIAAVAVIATAASPAGGDVSVDGQRIKPPVELVFTYLWVGYLIVVCFPIAGWVGNLRKAIFVAFSALGLAKMALKLAAFHCASGSTRGLSPATWNSSSRTAMKARSQCRVT</sequence>
<keyword evidence="2" id="KW-1133">Transmembrane helix</keyword>
<feature type="transmembrane region" description="Helical" evidence="2">
    <location>
        <begin position="96"/>
        <end position="121"/>
    </location>
</feature>
<protein>
    <submittedName>
        <fullName evidence="3">Uncharacterized protein</fullName>
    </submittedName>
</protein>
<feature type="compositionally biased region" description="Polar residues" evidence="1">
    <location>
        <begin position="197"/>
        <end position="209"/>
    </location>
</feature>